<keyword evidence="8" id="KW-1185">Reference proteome</keyword>
<feature type="coiled-coil region" evidence="4">
    <location>
        <begin position="614"/>
        <end position="681"/>
    </location>
</feature>
<proteinExistence type="predicted"/>
<dbReference type="InterPro" id="IPR019734">
    <property type="entry name" value="TPR_rpt"/>
</dbReference>
<dbReference type="SUPFAM" id="SSF81901">
    <property type="entry name" value="HCP-like"/>
    <property type="match status" value="1"/>
</dbReference>
<feature type="region of interest" description="Disordered" evidence="5">
    <location>
        <begin position="1"/>
        <end position="30"/>
    </location>
</feature>
<name>A0A517QSZ1_9PLAN</name>
<dbReference type="Gene3D" id="1.25.40.10">
    <property type="entry name" value="Tetratricopeptide repeat domain"/>
    <property type="match status" value="5"/>
</dbReference>
<gene>
    <name evidence="7" type="ORF">Mal48_39250</name>
</gene>
<keyword evidence="6" id="KW-0472">Membrane</keyword>
<feature type="repeat" description="TPR" evidence="3">
    <location>
        <begin position="724"/>
        <end position="757"/>
    </location>
</feature>
<dbReference type="RefSeq" id="WP_145202945.1">
    <property type="nucleotide sequence ID" value="NZ_CP036267.1"/>
</dbReference>
<evidence type="ECO:0000256" key="4">
    <source>
        <dbReference type="SAM" id="Coils"/>
    </source>
</evidence>
<sequence>MADEEKKNADSSETSKPAGQETPPNEFKAHRKRTTFNLKLALSLIAGTLVFGVGIHFLHAYQVDRNADSLLNEAKEAQAQSEFQKAAQYYRTYISFRPEDSKAIGDYAELLDGLAQNGNDLQRAYFTYEQALRIDGARDDLRMRIAEIAMTLRRFTDALDHIKVLEKKSQHDSKLSLLAARCYLANGEVPASAKRYLNVLNFDQTNVESYSALADLFLSYPEEIPKRSELEDVQAPKQIVDIFPTRATKNEQGELAYDDRTPAERSTELLEAMVTQGEPKFQAHLERSYFRTRNNQLEQASADVQKALELAKNDPEVLLAAATLEITQAKAAQQADGEDLVNSHLTKATEFAKEGLNLPNPNPNFFMSLYEVEMLRKDLVAAQKEIQNGLDAIEAEKEGANLERRQELTQTELIFQMTFIDLLITQGGQSAPKVAVEKWAEAEESLNDFRTKAGESWVTNYLESRLHVARREWKQAIPKLERVRNLLASTTDSGQKLGHRRLIDLNLGLCYERLNNPDRRIVVFRRALSQDPLWHNARLELARALRAANRHDEAIQTFRLIQGIPGVPLELAQLLLYRESQKPVEQQRWDVVNQAINAELSLRKEKGLPSTAGIEAFRAELSNLQGRREEAEELLAKARLAYPEDPGLVTVQVSIILSNLEVESSKRIEEARRIIDEAEEKFGDSFELRAAKSQIARLMAPLEADGLLTSLQTGLESWDPAEVEQLLQRIASVYTTLGDIEGEKQTWLKLVELDPENLLARVHLLQIANNNNDESLKKNHLPDLIEIEGAGGPIGNVLLAQELVASVKTQEDELTSAQRDKLIQARGLLEQAQLQRAFWPLIPRILGRIEALLGDEEVALEQFRKAFELGDYSLEVVWTIVQDLYKKERYDEAGRLLKEASQKTPQLLTTGPLARLAANVAWQRQQYGQSLELSEAAAESSNDFRDLVLLSRKRAALEESDERVMEPLRTAIKRFETEPQAWLAMVDHLRRNDQIEEAEATLKQAEEKLPDVPQHLTPLTLARGYELIGNVEKSTQYYQAAFDTDPANTFLQYVLADFFSRQGNYDKATPLLSSLSSAESKASPELKEWARSRSARSLASSGNYSDIQKALKLIDDAASPQETSLFNLRTKAEMLASRTTKAHHRERIKILETISERGEINNDERLTLARLYDATDNWEKSRQTFEGLAQSLPNADLLMIEFSHALVRHDELDEAKKWLERARLKSSQTFAILRLDATIQNKTNGIDAAEKSVIEFLDNEDSITTSPQTVQDLLTNRDGQTVLRDFSKTLEAESPDEHAKFVEGTRLLSDGQVAPAIQKFLPFLKRDDLKKEVQAYFHRKASRLFTELKAYDKAETYFRKAMAISERSSDNLELISILSRQNHLNDALDLCDQLWEQGPDTLAAKTSVAVLRTGQPTKNEIKRVEAKITSAVKESATPDQILMHLADLKDLAGEHDQSVALYEQILEKNPQNLVALNNFAYLSTLAGKDKKRALDAINSAIEVVGPIAAMLDTRGVVYLKSGNLDKAIKDLTQAVDENPTVSSQFRLAQAYMEKGDKKKATSLFEAAEEDGLSLKELHPLERKDFEEVEKSLKAGS</sequence>
<dbReference type="SUPFAM" id="SSF48452">
    <property type="entry name" value="TPR-like"/>
    <property type="match status" value="3"/>
</dbReference>
<evidence type="ECO:0000256" key="5">
    <source>
        <dbReference type="SAM" id="MobiDB-lite"/>
    </source>
</evidence>
<reference evidence="7 8" key="1">
    <citation type="submission" date="2019-02" db="EMBL/GenBank/DDBJ databases">
        <title>Deep-cultivation of Planctomycetes and their phenomic and genomic characterization uncovers novel biology.</title>
        <authorList>
            <person name="Wiegand S."/>
            <person name="Jogler M."/>
            <person name="Boedeker C."/>
            <person name="Pinto D."/>
            <person name="Vollmers J."/>
            <person name="Rivas-Marin E."/>
            <person name="Kohn T."/>
            <person name="Peeters S.H."/>
            <person name="Heuer A."/>
            <person name="Rast P."/>
            <person name="Oberbeckmann S."/>
            <person name="Bunk B."/>
            <person name="Jeske O."/>
            <person name="Meyerdierks A."/>
            <person name="Storesund J.E."/>
            <person name="Kallscheuer N."/>
            <person name="Luecker S."/>
            <person name="Lage O.M."/>
            <person name="Pohl T."/>
            <person name="Merkel B.J."/>
            <person name="Hornburger P."/>
            <person name="Mueller R.-W."/>
            <person name="Bruemmer F."/>
            <person name="Labrenz M."/>
            <person name="Spormann A.M."/>
            <person name="Op den Camp H."/>
            <person name="Overmann J."/>
            <person name="Amann R."/>
            <person name="Jetten M.S.M."/>
            <person name="Mascher T."/>
            <person name="Medema M.H."/>
            <person name="Devos D.P."/>
            <person name="Kaster A.-K."/>
            <person name="Ovreas L."/>
            <person name="Rohde M."/>
            <person name="Galperin M.Y."/>
            <person name="Jogler C."/>
        </authorList>
    </citation>
    <scope>NUCLEOTIDE SEQUENCE [LARGE SCALE GENOMIC DNA]</scope>
    <source>
        <strain evidence="7 8">Mal48</strain>
    </source>
</reference>
<protein>
    <submittedName>
        <fullName evidence="7">Tetratricopeptide repeat protein</fullName>
    </submittedName>
</protein>
<keyword evidence="6" id="KW-0812">Transmembrane</keyword>
<feature type="compositionally biased region" description="Basic and acidic residues" evidence="5">
    <location>
        <begin position="1"/>
        <end position="10"/>
    </location>
</feature>
<organism evidence="7 8">
    <name type="scientific">Thalassoglobus polymorphus</name>
    <dbReference type="NCBI Taxonomy" id="2527994"/>
    <lineage>
        <taxon>Bacteria</taxon>
        <taxon>Pseudomonadati</taxon>
        <taxon>Planctomycetota</taxon>
        <taxon>Planctomycetia</taxon>
        <taxon>Planctomycetales</taxon>
        <taxon>Planctomycetaceae</taxon>
        <taxon>Thalassoglobus</taxon>
    </lineage>
</organism>
<feature type="repeat" description="TPR" evidence="3">
    <location>
        <begin position="1508"/>
        <end position="1541"/>
    </location>
</feature>
<dbReference type="InterPro" id="IPR051012">
    <property type="entry name" value="CellSynth/LPSAsmb/PSIAsmb"/>
</dbReference>
<dbReference type="Proteomes" id="UP000315724">
    <property type="component" value="Chromosome"/>
</dbReference>
<dbReference type="EMBL" id="CP036267">
    <property type="protein sequence ID" value="QDT34657.1"/>
    <property type="molecule type" value="Genomic_DNA"/>
</dbReference>
<feature type="coiled-coil region" evidence="4">
    <location>
        <begin position="383"/>
        <end position="410"/>
    </location>
</feature>
<evidence type="ECO:0000313" key="7">
    <source>
        <dbReference type="EMBL" id="QDT34657.1"/>
    </source>
</evidence>
<evidence type="ECO:0000256" key="2">
    <source>
        <dbReference type="ARBA" id="ARBA00022803"/>
    </source>
</evidence>
<dbReference type="OrthoDB" id="259472at2"/>
<keyword evidence="1" id="KW-0677">Repeat</keyword>
<keyword evidence="2 3" id="KW-0802">TPR repeat</keyword>
<evidence type="ECO:0000256" key="6">
    <source>
        <dbReference type="SAM" id="Phobius"/>
    </source>
</evidence>
<evidence type="ECO:0000256" key="1">
    <source>
        <dbReference type="ARBA" id="ARBA00022737"/>
    </source>
</evidence>
<keyword evidence="4" id="KW-0175">Coiled coil</keyword>
<dbReference type="InterPro" id="IPR011990">
    <property type="entry name" value="TPR-like_helical_dom_sf"/>
</dbReference>
<dbReference type="PANTHER" id="PTHR45586">
    <property type="entry name" value="TPR REPEAT-CONTAINING PROTEIN PA4667"/>
    <property type="match status" value="1"/>
</dbReference>
<accession>A0A517QSZ1</accession>
<dbReference type="Pfam" id="PF13432">
    <property type="entry name" value="TPR_16"/>
    <property type="match status" value="2"/>
</dbReference>
<dbReference type="KEGG" id="tpol:Mal48_39250"/>
<keyword evidence="6" id="KW-1133">Transmembrane helix</keyword>
<dbReference type="PANTHER" id="PTHR45586:SF1">
    <property type="entry name" value="LIPOPOLYSACCHARIDE ASSEMBLY PROTEIN B"/>
    <property type="match status" value="1"/>
</dbReference>
<evidence type="ECO:0000313" key="8">
    <source>
        <dbReference type="Proteomes" id="UP000315724"/>
    </source>
</evidence>
<feature type="coiled-coil region" evidence="4">
    <location>
        <begin position="60"/>
        <end position="87"/>
    </location>
</feature>
<feature type="transmembrane region" description="Helical" evidence="6">
    <location>
        <begin position="40"/>
        <end position="61"/>
    </location>
</feature>
<evidence type="ECO:0000256" key="3">
    <source>
        <dbReference type="PROSITE-ProRule" id="PRU00339"/>
    </source>
</evidence>
<dbReference type="PROSITE" id="PS50005">
    <property type="entry name" value="TPR"/>
    <property type="match status" value="2"/>
</dbReference>
<dbReference type="SMART" id="SM00028">
    <property type="entry name" value="TPR"/>
    <property type="match status" value="12"/>
</dbReference>